<dbReference type="EMBL" id="KL363244">
    <property type="protein sequence ID" value="KFD51024.1"/>
    <property type="molecule type" value="Genomic_DNA"/>
</dbReference>
<keyword evidence="10" id="KW-1185">Reference proteome</keyword>
<evidence type="ECO:0000313" key="10">
    <source>
        <dbReference type="Proteomes" id="UP000030764"/>
    </source>
</evidence>
<keyword evidence="5" id="KW-0805">Transcription regulation</keyword>
<keyword evidence="7" id="KW-0804">Transcription</keyword>
<dbReference type="AlphaFoldDB" id="A0A085M1C8"/>
<evidence type="ECO:0000256" key="3">
    <source>
        <dbReference type="ARBA" id="ARBA00019141"/>
    </source>
</evidence>
<comment type="subcellular location">
    <subcellularLocation>
        <location evidence="1">Nucleus</location>
    </subcellularLocation>
</comment>
<comment type="similarity">
    <text evidence="2">Belongs to the EAF6 family.</text>
</comment>
<dbReference type="GO" id="GO:0005634">
    <property type="term" value="C:nucleus"/>
    <property type="evidence" value="ECO:0007669"/>
    <property type="project" value="UniProtKB-SubCell"/>
</dbReference>
<evidence type="ECO:0000256" key="6">
    <source>
        <dbReference type="ARBA" id="ARBA00023054"/>
    </source>
</evidence>
<evidence type="ECO:0000256" key="8">
    <source>
        <dbReference type="ARBA" id="ARBA00023242"/>
    </source>
</evidence>
<dbReference type="InterPro" id="IPR015418">
    <property type="entry name" value="Eaf6"/>
</dbReference>
<evidence type="ECO:0000256" key="5">
    <source>
        <dbReference type="ARBA" id="ARBA00023015"/>
    </source>
</evidence>
<dbReference type="GO" id="GO:0000123">
    <property type="term" value="C:histone acetyltransferase complex"/>
    <property type="evidence" value="ECO:0007669"/>
    <property type="project" value="InterPro"/>
</dbReference>
<evidence type="ECO:0000256" key="7">
    <source>
        <dbReference type="ARBA" id="ARBA00023163"/>
    </source>
</evidence>
<sequence>MSDSSSDSDSKLGSFIDRVREAAENAYNKRMREGTVSFPCDENGYVLPLFSIDGVNKSPESLMRRRKRLLNNLHQAEDAVYNRETQFLTSLAGIRNGITCFEPSPEQSTSRGRTQQLRGQKEFHVDDAKRLFSWSSFRYQKVGPFAARIKFQHVENAMIAAGLDKGSYTQLHQWLMRRRLLKRRPVNVGISARKDIIYVRGE</sequence>
<dbReference type="GO" id="GO:0006325">
    <property type="term" value="P:chromatin organization"/>
    <property type="evidence" value="ECO:0007669"/>
    <property type="project" value="UniProtKB-KW"/>
</dbReference>
<evidence type="ECO:0000256" key="4">
    <source>
        <dbReference type="ARBA" id="ARBA00022853"/>
    </source>
</evidence>
<accession>A0A085M1C8</accession>
<dbReference type="Pfam" id="PF09340">
    <property type="entry name" value="NuA4"/>
    <property type="match status" value="1"/>
</dbReference>
<evidence type="ECO:0000313" key="9">
    <source>
        <dbReference type="EMBL" id="KFD51024.1"/>
    </source>
</evidence>
<keyword evidence="4" id="KW-0156">Chromatin regulator</keyword>
<keyword evidence="6" id="KW-0175">Coiled coil</keyword>
<keyword evidence="8" id="KW-0539">Nucleus</keyword>
<name>A0A085M1C8_9BILA</name>
<organism evidence="9 10">
    <name type="scientific">Trichuris suis</name>
    <name type="common">pig whipworm</name>
    <dbReference type="NCBI Taxonomy" id="68888"/>
    <lineage>
        <taxon>Eukaryota</taxon>
        <taxon>Metazoa</taxon>
        <taxon>Ecdysozoa</taxon>
        <taxon>Nematoda</taxon>
        <taxon>Enoplea</taxon>
        <taxon>Dorylaimia</taxon>
        <taxon>Trichinellida</taxon>
        <taxon>Trichuridae</taxon>
        <taxon>Trichuris</taxon>
    </lineage>
</organism>
<dbReference type="Proteomes" id="UP000030764">
    <property type="component" value="Unassembled WGS sequence"/>
</dbReference>
<evidence type="ECO:0000256" key="2">
    <source>
        <dbReference type="ARBA" id="ARBA00010916"/>
    </source>
</evidence>
<protein>
    <recommendedName>
        <fullName evidence="3">Chromatin modification-related protein MEAF6</fullName>
    </recommendedName>
</protein>
<proteinExistence type="inferred from homology"/>
<gene>
    <name evidence="9" type="ORF">M513_08065</name>
</gene>
<evidence type="ECO:0000256" key="1">
    <source>
        <dbReference type="ARBA" id="ARBA00004123"/>
    </source>
</evidence>
<reference evidence="9 10" key="1">
    <citation type="journal article" date="2014" name="Nat. Genet.">
        <title>Genome and transcriptome of the porcine whipworm Trichuris suis.</title>
        <authorList>
            <person name="Jex A.R."/>
            <person name="Nejsum P."/>
            <person name="Schwarz E.M."/>
            <person name="Hu L."/>
            <person name="Young N.D."/>
            <person name="Hall R.S."/>
            <person name="Korhonen P.K."/>
            <person name="Liao S."/>
            <person name="Thamsborg S."/>
            <person name="Xia J."/>
            <person name="Xu P."/>
            <person name="Wang S."/>
            <person name="Scheerlinck J.P."/>
            <person name="Hofmann A."/>
            <person name="Sternberg P.W."/>
            <person name="Wang J."/>
            <person name="Gasser R.B."/>
        </authorList>
    </citation>
    <scope>NUCLEOTIDE SEQUENCE [LARGE SCALE GENOMIC DNA]</scope>
    <source>
        <strain evidence="9">DCEP-RM93M</strain>
    </source>
</reference>